<dbReference type="AlphaFoldDB" id="A3VFC5"/>
<dbReference type="HOGENOM" id="CLU_125880_0_0_5"/>
<gene>
    <name evidence="1" type="ORF">RB2654_11098</name>
</gene>
<keyword evidence="2" id="KW-1185">Reference proteome</keyword>
<sequence>MFTPSTTALPVLGETEVISPVWPLSLPASTTTLSPFFSFAAILQHLRSERDDLHEVLRAKLTNHRPEDTGADRLVVVVEDDGGVAIEADRGAVFTTDFFGGAHDDGLADVTFLHAAARDGFLDGDDDDVAHRSVFTLGTTQDLDALHPASAGVVSDIQIGLHLDHRVSPDLWG</sequence>
<protein>
    <submittedName>
        <fullName evidence="1">Uncharacterized protein</fullName>
    </submittedName>
</protein>
<dbReference type="eggNOG" id="ENOG5033360">
    <property type="taxonomic scope" value="Bacteria"/>
</dbReference>
<dbReference type="EMBL" id="AAMT01000006">
    <property type="protein sequence ID" value="EAQ13040.1"/>
    <property type="molecule type" value="Genomic_DNA"/>
</dbReference>
<comment type="caution">
    <text evidence="1">The sequence shown here is derived from an EMBL/GenBank/DDBJ whole genome shotgun (WGS) entry which is preliminary data.</text>
</comment>
<name>A3VFC5_9RHOB</name>
<accession>A3VFC5</accession>
<proteinExistence type="predicted"/>
<dbReference type="STRING" id="314271.RB2654_11098"/>
<dbReference type="Proteomes" id="UP000002931">
    <property type="component" value="Unassembled WGS sequence"/>
</dbReference>
<evidence type="ECO:0000313" key="2">
    <source>
        <dbReference type="Proteomes" id="UP000002931"/>
    </source>
</evidence>
<organism evidence="1 2">
    <name type="scientific">Maritimibacter alkaliphilus HTCC2654</name>
    <dbReference type="NCBI Taxonomy" id="314271"/>
    <lineage>
        <taxon>Bacteria</taxon>
        <taxon>Pseudomonadati</taxon>
        <taxon>Pseudomonadota</taxon>
        <taxon>Alphaproteobacteria</taxon>
        <taxon>Rhodobacterales</taxon>
        <taxon>Roseobacteraceae</taxon>
        <taxon>Maritimibacter</taxon>
    </lineage>
</organism>
<evidence type="ECO:0000313" key="1">
    <source>
        <dbReference type="EMBL" id="EAQ13040.1"/>
    </source>
</evidence>
<reference evidence="1 2" key="1">
    <citation type="journal article" date="2010" name="J. Bacteriol.">
        <title>Genome sequences of Pelagibaca bermudensis HTCC2601T and Maritimibacter alkaliphilus HTCC2654T, the type strains of two marine Roseobacter genera.</title>
        <authorList>
            <person name="Thrash J.C."/>
            <person name="Cho J.C."/>
            <person name="Ferriera S."/>
            <person name="Johnson J."/>
            <person name="Vergin K.L."/>
            <person name="Giovannoni S.J."/>
        </authorList>
    </citation>
    <scope>NUCLEOTIDE SEQUENCE [LARGE SCALE GENOMIC DNA]</scope>
    <source>
        <strain evidence="1 2">HTCC2654</strain>
    </source>
</reference>